<gene>
    <name evidence="1" type="ORF">J2S08_001859</name>
</gene>
<organism evidence="1 2">
    <name type="scientific">Bacillus chungangensis</name>
    <dbReference type="NCBI Taxonomy" id="587633"/>
    <lineage>
        <taxon>Bacteria</taxon>
        <taxon>Bacillati</taxon>
        <taxon>Bacillota</taxon>
        <taxon>Bacilli</taxon>
        <taxon>Bacillales</taxon>
        <taxon>Bacillaceae</taxon>
        <taxon>Bacillus</taxon>
    </lineage>
</organism>
<comment type="caution">
    <text evidence="1">The sequence shown here is derived from an EMBL/GenBank/DDBJ whole genome shotgun (WGS) entry which is preliminary data.</text>
</comment>
<protein>
    <submittedName>
        <fullName evidence="1">Uncharacterized protein</fullName>
    </submittedName>
</protein>
<reference evidence="1 2" key="1">
    <citation type="submission" date="2023-07" db="EMBL/GenBank/DDBJ databases">
        <title>Genomic Encyclopedia of Type Strains, Phase IV (KMG-IV): sequencing the most valuable type-strain genomes for metagenomic binning, comparative biology and taxonomic classification.</title>
        <authorList>
            <person name="Goeker M."/>
        </authorList>
    </citation>
    <scope>NUCLEOTIDE SEQUENCE [LARGE SCALE GENOMIC DNA]</scope>
    <source>
        <strain evidence="1 2">DSM 23837</strain>
    </source>
</reference>
<sequence length="58" mass="6758">MSANDVFNRMKTYHQLTGKVMTGGRFILEIVNKFDKNSVVKGLMLFDKYLDEQRKDVS</sequence>
<name>A0ABT9WRV2_9BACI</name>
<dbReference type="EMBL" id="JAUSTT010000009">
    <property type="protein sequence ID" value="MDQ0176023.1"/>
    <property type="molecule type" value="Genomic_DNA"/>
</dbReference>
<evidence type="ECO:0000313" key="1">
    <source>
        <dbReference type="EMBL" id="MDQ0176023.1"/>
    </source>
</evidence>
<dbReference type="Proteomes" id="UP001223586">
    <property type="component" value="Unassembled WGS sequence"/>
</dbReference>
<proteinExistence type="predicted"/>
<dbReference type="RefSeq" id="WP_307228838.1">
    <property type="nucleotide sequence ID" value="NZ_JAUSTT010000009.1"/>
</dbReference>
<accession>A0ABT9WRV2</accession>
<evidence type="ECO:0000313" key="2">
    <source>
        <dbReference type="Proteomes" id="UP001223586"/>
    </source>
</evidence>
<keyword evidence="2" id="KW-1185">Reference proteome</keyword>